<feature type="transmembrane region" description="Helical" evidence="1">
    <location>
        <begin position="285"/>
        <end position="310"/>
    </location>
</feature>
<protein>
    <recommendedName>
        <fullName evidence="3">ABC-2 type transporter domain-containing protein</fullName>
    </recommendedName>
</protein>
<name>A0A0F9MD55_9ZZZZ</name>
<dbReference type="GO" id="GO:0005886">
    <property type="term" value="C:plasma membrane"/>
    <property type="evidence" value="ECO:0007669"/>
    <property type="project" value="UniProtKB-SubCell"/>
</dbReference>
<dbReference type="EMBL" id="LAZR01009122">
    <property type="protein sequence ID" value="KKM74565.1"/>
    <property type="molecule type" value="Genomic_DNA"/>
</dbReference>
<feature type="transmembrane region" description="Helical" evidence="1">
    <location>
        <begin position="21"/>
        <end position="43"/>
    </location>
</feature>
<keyword evidence="1" id="KW-1133">Transmembrane helix</keyword>
<feature type="transmembrane region" description="Helical" evidence="1">
    <location>
        <begin position="117"/>
        <end position="143"/>
    </location>
</feature>
<proteinExistence type="predicted"/>
<dbReference type="AlphaFoldDB" id="A0A0F9MD55"/>
<keyword evidence="1" id="KW-0812">Transmembrane</keyword>
<gene>
    <name evidence="2" type="ORF">LCGC14_1399060</name>
</gene>
<reference evidence="2" key="1">
    <citation type="journal article" date="2015" name="Nature">
        <title>Complex archaea that bridge the gap between prokaryotes and eukaryotes.</title>
        <authorList>
            <person name="Spang A."/>
            <person name="Saw J.H."/>
            <person name="Jorgensen S.L."/>
            <person name="Zaremba-Niedzwiedzka K."/>
            <person name="Martijn J."/>
            <person name="Lind A.E."/>
            <person name="van Eijk R."/>
            <person name="Schleper C."/>
            <person name="Guy L."/>
            <person name="Ettema T.J."/>
        </authorList>
    </citation>
    <scope>NUCLEOTIDE SEQUENCE</scope>
</reference>
<feature type="transmembrane region" description="Helical" evidence="1">
    <location>
        <begin position="155"/>
        <end position="180"/>
    </location>
</feature>
<comment type="caution">
    <text evidence="2">The sequence shown here is derived from an EMBL/GenBank/DDBJ whole genome shotgun (WGS) entry which is preliminary data.</text>
</comment>
<organism evidence="2">
    <name type="scientific">marine sediment metagenome</name>
    <dbReference type="NCBI Taxonomy" id="412755"/>
    <lineage>
        <taxon>unclassified sequences</taxon>
        <taxon>metagenomes</taxon>
        <taxon>ecological metagenomes</taxon>
    </lineage>
</organism>
<feature type="transmembrane region" description="Helical" evidence="1">
    <location>
        <begin position="55"/>
        <end position="85"/>
    </location>
</feature>
<evidence type="ECO:0000313" key="2">
    <source>
        <dbReference type="EMBL" id="KKM74565.1"/>
    </source>
</evidence>
<dbReference type="PANTHER" id="PTHR43471:SF14">
    <property type="entry name" value="ABC-2 TYPE TRANSPORT SYSTEM PERMEASE PROTEIN"/>
    <property type="match status" value="1"/>
</dbReference>
<keyword evidence="1" id="KW-0472">Membrane</keyword>
<dbReference type="PANTHER" id="PTHR43471">
    <property type="entry name" value="ABC TRANSPORTER PERMEASE"/>
    <property type="match status" value="1"/>
</dbReference>
<accession>A0A0F9MD55</accession>
<sequence length="318" mass="35060">MHGVKVILKKELSDHFSSYRFIILFALIAMVSLITVYMVGLNIKQDLEGVAKPKYVFLMLFTSSGAGFSLVDFVGFFGPLIGMILGFDTINRERSEGTLSKLLSQPIYRDTVLNGKFLAGVCVIAVMMVSIVLIITGLGLSMVGVIPGIEEVWRIVVYLVISIVYIAFWLGMAMLFSILFRSVATSALAAVAVWIFFSFFISLGANAVAGAITPEAGESNPESLFRRARIERAISLTSPRQLYTDSTVTIMDPMRKTNLSFVRVGMMEKISLSRFSGPLPLSQSILVVLPYIISLLAITVVCFAISYIVFMRQEIRSL</sequence>
<evidence type="ECO:0000256" key="1">
    <source>
        <dbReference type="SAM" id="Phobius"/>
    </source>
</evidence>
<evidence type="ECO:0008006" key="3">
    <source>
        <dbReference type="Google" id="ProtNLM"/>
    </source>
</evidence>
<feature type="transmembrane region" description="Helical" evidence="1">
    <location>
        <begin position="187"/>
        <end position="212"/>
    </location>
</feature>
<dbReference type="GO" id="GO:0140359">
    <property type="term" value="F:ABC-type transporter activity"/>
    <property type="evidence" value="ECO:0007669"/>
    <property type="project" value="InterPro"/>
</dbReference>
<dbReference type="Pfam" id="PF12679">
    <property type="entry name" value="ABC2_membrane_2"/>
    <property type="match status" value="1"/>
</dbReference>